<dbReference type="InterPro" id="IPR027417">
    <property type="entry name" value="P-loop_NTPase"/>
</dbReference>
<dbReference type="InterPro" id="IPR049050">
    <property type="entry name" value="nSTAND3"/>
</dbReference>
<keyword evidence="2" id="KW-0067">ATP-binding</keyword>
<dbReference type="Proteomes" id="UP000307702">
    <property type="component" value="Unassembled WGS sequence"/>
</dbReference>
<proteinExistence type="predicted"/>
<comment type="caution">
    <text evidence="2">The sequence shown here is derived from an EMBL/GenBank/DDBJ whole genome shotgun (WGS) entry which is preliminary data.</text>
</comment>
<dbReference type="Pfam" id="PF20720">
    <property type="entry name" value="nSTAND3"/>
    <property type="match status" value="1"/>
</dbReference>
<dbReference type="EMBL" id="SZVP01000024">
    <property type="protein sequence ID" value="TMM41435.1"/>
    <property type="molecule type" value="Genomic_DNA"/>
</dbReference>
<dbReference type="CDD" id="cd00009">
    <property type="entry name" value="AAA"/>
    <property type="match status" value="1"/>
</dbReference>
<organism evidence="2 3">
    <name type="scientific">Colwellia ponticola</name>
    <dbReference type="NCBI Taxonomy" id="2304625"/>
    <lineage>
        <taxon>Bacteria</taxon>
        <taxon>Pseudomonadati</taxon>
        <taxon>Pseudomonadota</taxon>
        <taxon>Gammaproteobacteria</taxon>
        <taxon>Alteromonadales</taxon>
        <taxon>Colwelliaceae</taxon>
        <taxon>Colwellia</taxon>
    </lineage>
</organism>
<dbReference type="OrthoDB" id="9806903at2"/>
<dbReference type="SUPFAM" id="SSF52540">
    <property type="entry name" value="P-loop containing nucleoside triphosphate hydrolases"/>
    <property type="match status" value="1"/>
</dbReference>
<reference evidence="2 3" key="1">
    <citation type="submission" date="2019-05" db="EMBL/GenBank/DDBJ databases">
        <title>Colwellia ponticola sp. nov., isolated from seawater.</title>
        <authorList>
            <person name="Yoon J.-H."/>
        </authorList>
    </citation>
    <scope>NUCLEOTIDE SEQUENCE [LARGE SCALE GENOMIC DNA]</scope>
    <source>
        <strain evidence="2 3">OISW-25</strain>
    </source>
</reference>
<evidence type="ECO:0000259" key="1">
    <source>
        <dbReference type="Pfam" id="PF20720"/>
    </source>
</evidence>
<dbReference type="GO" id="GO:0005524">
    <property type="term" value="F:ATP binding"/>
    <property type="evidence" value="ECO:0007669"/>
    <property type="project" value="UniProtKB-KW"/>
</dbReference>
<accession>A0A8H2PKL8</accession>
<dbReference type="RefSeq" id="WP_138624453.1">
    <property type="nucleotide sequence ID" value="NZ_SZVP01000024.1"/>
</dbReference>
<gene>
    <name evidence="2" type="ORF">FCS21_15555</name>
</gene>
<evidence type="ECO:0000313" key="3">
    <source>
        <dbReference type="Proteomes" id="UP000307702"/>
    </source>
</evidence>
<dbReference type="AlphaFoldDB" id="A0A8H2PKL8"/>
<keyword evidence="2" id="KW-0547">Nucleotide-binding</keyword>
<dbReference type="Gene3D" id="3.40.50.300">
    <property type="entry name" value="P-loop containing nucleotide triphosphate hydrolases"/>
    <property type="match status" value="1"/>
</dbReference>
<feature type="domain" description="Novel STAND NTPase 3" evidence="1">
    <location>
        <begin position="173"/>
        <end position="310"/>
    </location>
</feature>
<sequence>MSNFTFETLNDKDFEILSTDIVSRVESVKVDRFKPGKDQGVDGRFFGSDGEVVIQVKHYLCSGFSKMLYSCKNTEFPKVEKLAPKRYIFICSLPLSRLQKSKLTDAFFPYLKEKDIYGQENLNDQLELNPDLIKKHYKLWLTSSSVLDKLLNNATFNHSNFTLDEIQSFSKFYVKTKNHIKAMEVLDNTHCLVVSGQPGVGKTTLAQHICLELVGNNFEFVEIEEDIKEGFQSYQKGKKQVFYFDDFLGSNYLDSIQRKESSSIVKFFKAIKSDSDKRFILTSRSSILNQTKNLTELFARSSFERNEYELNCVFS</sequence>
<name>A0A8H2PKL8_9GAMM</name>
<protein>
    <submittedName>
        <fullName evidence="2">ATP-binding protein</fullName>
    </submittedName>
</protein>
<keyword evidence="3" id="KW-1185">Reference proteome</keyword>
<evidence type="ECO:0000313" key="2">
    <source>
        <dbReference type="EMBL" id="TMM41435.1"/>
    </source>
</evidence>